<keyword evidence="3" id="KW-0328">Glycosyltransferase</keyword>
<evidence type="ECO:0000256" key="1">
    <source>
        <dbReference type="ARBA" id="ARBA00022679"/>
    </source>
</evidence>
<dbReference type="PANTHER" id="PTHR46401:SF2">
    <property type="entry name" value="GLYCOSYLTRANSFERASE WBBK-RELATED"/>
    <property type="match status" value="1"/>
</dbReference>
<dbReference type="RefSeq" id="WP_263340697.1">
    <property type="nucleotide sequence ID" value="NZ_JAGSYH010000006.1"/>
</dbReference>
<protein>
    <submittedName>
        <fullName evidence="3">Glycosyltransferase family 4 protein</fullName>
        <ecNumber evidence="3">2.4.-.-</ecNumber>
    </submittedName>
</protein>
<evidence type="ECO:0000313" key="3">
    <source>
        <dbReference type="EMBL" id="MFC5864171.1"/>
    </source>
</evidence>
<feature type="domain" description="Glycosyl transferase family 1" evidence="2">
    <location>
        <begin position="186"/>
        <end position="344"/>
    </location>
</feature>
<evidence type="ECO:0000259" key="2">
    <source>
        <dbReference type="Pfam" id="PF00534"/>
    </source>
</evidence>
<gene>
    <name evidence="3" type="ORF">ACFPT7_17830</name>
</gene>
<dbReference type="SUPFAM" id="SSF53756">
    <property type="entry name" value="UDP-Glycosyltransferase/glycogen phosphorylase"/>
    <property type="match status" value="1"/>
</dbReference>
<organism evidence="3 4">
    <name type="scientific">Acidicapsa dinghuensis</name>
    <dbReference type="NCBI Taxonomy" id="2218256"/>
    <lineage>
        <taxon>Bacteria</taxon>
        <taxon>Pseudomonadati</taxon>
        <taxon>Acidobacteriota</taxon>
        <taxon>Terriglobia</taxon>
        <taxon>Terriglobales</taxon>
        <taxon>Acidobacteriaceae</taxon>
        <taxon>Acidicapsa</taxon>
    </lineage>
</organism>
<dbReference type="Pfam" id="PF00534">
    <property type="entry name" value="Glycos_transf_1"/>
    <property type="match status" value="1"/>
</dbReference>
<proteinExistence type="predicted"/>
<dbReference type="Gene3D" id="3.40.50.2000">
    <property type="entry name" value="Glycogen Phosphorylase B"/>
    <property type="match status" value="2"/>
</dbReference>
<accession>A0ABW1EIR7</accession>
<dbReference type="EC" id="2.4.-.-" evidence="3"/>
<dbReference type="CDD" id="cd03801">
    <property type="entry name" value="GT4_PimA-like"/>
    <property type="match status" value="1"/>
</dbReference>
<dbReference type="PANTHER" id="PTHR46401">
    <property type="entry name" value="GLYCOSYLTRANSFERASE WBBK-RELATED"/>
    <property type="match status" value="1"/>
</dbReference>
<comment type="caution">
    <text evidence="3">The sequence shown here is derived from an EMBL/GenBank/DDBJ whole genome shotgun (WGS) entry which is preliminary data.</text>
</comment>
<dbReference type="Proteomes" id="UP001596091">
    <property type="component" value="Unassembled WGS sequence"/>
</dbReference>
<name>A0ABW1EIR7_9BACT</name>
<sequence>MEDVLIVGQTPPPINGQTTMIEELLKGRYHGIRLHHVRTKFSRNIEEVGSFQFRKILILLSTFVDIVRARLRSRAKILYFPPAGPNLIAVIRDILLLAGTRWMFQFTVLHFHAAGLTEIYPRLPRLLRPLYNIAYRNADLAIFTAHSSSVAGSVLGARSISIVPNGIPDCAEKHTLNNRHIEPYVPCILFMGILCEGKGLLTLIDACSLLKENGISFRVVCAGTYGFGTTCEEIDALIASRGLKQHFSFPGVVFNDKKAEVFKEADVFCFPSHYFAESSPVVLIEAMSFRLPIVTTNWRGIPDIVGGSGGAFVVEPKRPDLVAECLAKLLTDQELRNVMGRKNRIWFSENGTIEKHRERIESALLSIQGLSQNHLL</sequence>
<keyword evidence="4" id="KW-1185">Reference proteome</keyword>
<reference evidence="4" key="1">
    <citation type="journal article" date="2019" name="Int. J. Syst. Evol. Microbiol.">
        <title>The Global Catalogue of Microorganisms (GCM) 10K type strain sequencing project: providing services to taxonomists for standard genome sequencing and annotation.</title>
        <authorList>
            <consortium name="The Broad Institute Genomics Platform"/>
            <consortium name="The Broad Institute Genome Sequencing Center for Infectious Disease"/>
            <person name="Wu L."/>
            <person name="Ma J."/>
        </authorList>
    </citation>
    <scope>NUCLEOTIDE SEQUENCE [LARGE SCALE GENOMIC DNA]</scope>
    <source>
        <strain evidence="4">JCM 4087</strain>
    </source>
</reference>
<dbReference type="InterPro" id="IPR001296">
    <property type="entry name" value="Glyco_trans_1"/>
</dbReference>
<evidence type="ECO:0000313" key="4">
    <source>
        <dbReference type="Proteomes" id="UP001596091"/>
    </source>
</evidence>
<dbReference type="EMBL" id="JBHSPH010000008">
    <property type="protein sequence ID" value="MFC5864171.1"/>
    <property type="molecule type" value="Genomic_DNA"/>
</dbReference>
<dbReference type="GO" id="GO:0016757">
    <property type="term" value="F:glycosyltransferase activity"/>
    <property type="evidence" value="ECO:0007669"/>
    <property type="project" value="UniProtKB-KW"/>
</dbReference>
<keyword evidence="1 3" id="KW-0808">Transferase</keyword>